<keyword evidence="11" id="KW-1185">Reference proteome</keyword>
<proteinExistence type="predicted"/>
<comment type="cofactor">
    <cofactor evidence="1">
        <name>pyruvate</name>
        <dbReference type="ChEBI" id="CHEBI:15361"/>
    </cofactor>
</comment>
<dbReference type="GO" id="GO:0005829">
    <property type="term" value="C:cytosol"/>
    <property type="evidence" value="ECO:0007669"/>
    <property type="project" value="TreeGrafter"/>
</dbReference>
<evidence type="ECO:0000256" key="2">
    <source>
        <dbReference type="ARBA" id="ARBA00022793"/>
    </source>
</evidence>
<dbReference type="OrthoDB" id="9793120at2"/>
<evidence type="ECO:0000256" key="4">
    <source>
        <dbReference type="ARBA" id="ARBA00023066"/>
    </source>
</evidence>
<organism evidence="10 11">
    <name type="scientific">Phyllobacterium leguminum</name>
    <dbReference type="NCBI Taxonomy" id="314237"/>
    <lineage>
        <taxon>Bacteria</taxon>
        <taxon>Pseudomonadati</taxon>
        <taxon>Pseudomonadota</taxon>
        <taxon>Alphaproteobacteria</taxon>
        <taxon>Hyphomicrobiales</taxon>
        <taxon>Phyllobacteriaceae</taxon>
        <taxon>Phyllobacterium</taxon>
    </lineage>
</organism>
<keyword evidence="8" id="KW-0704">Schiff base</keyword>
<keyword evidence="5" id="KW-0620">Polyamine biosynthesis</keyword>
<comment type="caution">
    <text evidence="10">The sequence shown here is derived from an EMBL/GenBank/DDBJ whole genome shotgun (WGS) entry which is preliminary data.</text>
</comment>
<dbReference type="NCBIfam" id="TIGR03330">
    <property type="entry name" value="SAM_DCase_Bsu"/>
    <property type="match status" value="1"/>
</dbReference>
<keyword evidence="2" id="KW-0210">Decarboxylase</keyword>
<evidence type="ECO:0000256" key="3">
    <source>
        <dbReference type="ARBA" id="ARBA00022813"/>
    </source>
</evidence>
<evidence type="ECO:0000256" key="9">
    <source>
        <dbReference type="ARBA" id="ARBA00023317"/>
    </source>
</evidence>
<keyword evidence="9" id="KW-0670">Pyruvate</keyword>
<evidence type="ECO:0000256" key="6">
    <source>
        <dbReference type="ARBA" id="ARBA00023145"/>
    </source>
</evidence>
<keyword evidence="7" id="KW-0456">Lyase</keyword>
<gene>
    <name evidence="10" type="ORF">C7477_12147</name>
</gene>
<evidence type="ECO:0000256" key="7">
    <source>
        <dbReference type="ARBA" id="ARBA00023239"/>
    </source>
</evidence>
<accession>A0A318SXK8</accession>
<dbReference type="Gene3D" id="3.60.90.10">
    <property type="entry name" value="S-adenosylmethionine decarboxylase"/>
    <property type="match status" value="1"/>
</dbReference>
<keyword evidence="4" id="KW-0745">Spermidine biosynthesis</keyword>
<dbReference type="InterPro" id="IPR016067">
    <property type="entry name" value="S-AdoMet_deCO2ase_core"/>
</dbReference>
<dbReference type="GO" id="GO:0004014">
    <property type="term" value="F:adenosylmethionine decarboxylase activity"/>
    <property type="evidence" value="ECO:0007669"/>
    <property type="project" value="InterPro"/>
</dbReference>
<name>A0A318SXK8_9HYPH</name>
<evidence type="ECO:0000256" key="5">
    <source>
        <dbReference type="ARBA" id="ARBA00023115"/>
    </source>
</evidence>
<evidence type="ECO:0000313" key="10">
    <source>
        <dbReference type="EMBL" id="PYE86682.1"/>
    </source>
</evidence>
<dbReference type="PANTHER" id="PTHR33866:SF2">
    <property type="entry name" value="S-ADENOSYLMETHIONINE DECARBOXYLASE PROENZYME"/>
    <property type="match status" value="1"/>
</dbReference>
<sequence length="138" mass="15604">MKFVNEGEFRVRQLFVDAYGCNMDLSDVDKIAAVAERGILSVGAQIRNRATEYFQPHGATIVYILAESHVIITTWPEYKYAAIDVLLCNLSMDPRRVSEEVIKLLSPSDINEQLIDRLIYTEGQNLESSQKMFEGAAE</sequence>
<evidence type="ECO:0000256" key="8">
    <source>
        <dbReference type="ARBA" id="ARBA00023270"/>
    </source>
</evidence>
<reference evidence="10 11" key="1">
    <citation type="submission" date="2018-06" db="EMBL/GenBank/DDBJ databases">
        <title>Genomic Encyclopedia of Type Strains, Phase III (KMG-III): the genomes of soil and plant-associated and newly described type strains.</title>
        <authorList>
            <person name="Whitman W."/>
        </authorList>
    </citation>
    <scope>NUCLEOTIDE SEQUENCE [LARGE SCALE GENOMIC DNA]</scope>
    <source>
        <strain evidence="10 11">ORS 1419</strain>
    </source>
</reference>
<dbReference type="EMBL" id="QJTF01000021">
    <property type="protein sequence ID" value="PYE86682.1"/>
    <property type="molecule type" value="Genomic_DNA"/>
</dbReference>
<dbReference type="RefSeq" id="WP_110753752.1">
    <property type="nucleotide sequence ID" value="NZ_QJTF01000021.1"/>
</dbReference>
<dbReference type="GO" id="GO:0008295">
    <property type="term" value="P:spermidine biosynthetic process"/>
    <property type="evidence" value="ECO:0007669"/>
    <property type="project" value="UniProtKB-KW"/>
</dbReference>
<protein>
    <submittedName>
        <fullName evidence="10">S-adenosylmethionine decarboxylase</fullName>
    </submittedName>
</protein>
<evidence type="ECO:0000313" key="11">
    <source>
        <dbReference type="Proteomes" id="UP000247454"/>
    </source>
</evidence>
<dbReference type="SUPFAM" id="SSF56276">
    <property type="entry name" value="S-adenosylmethionine decarboxylase"/>
    <property type="match status" value="1"/>
</dbReference>
<dbReference type="InterPro" id="IPR017716">
    <property type="entry name" value="S-AdoMet_deCOase_pro-enz"/>
</dbReference>
<dbReference type="PANTHER" id="PTHR33866">
    <property type="entry name" value="S-ADENOSYLMETHIONINE DECARBOXYLASE PROENZYME"/>
    <property type="match status" value="1"/>
</dbReference>
<dbReference type="Pfam" id="PF02675">
    <property type="entry name" value="AdoMet_dc"/>
    <property type="match status" value="1"/>
</dbReference>
<keyword evidence="6" id="KW-0865">Zymogen</keyword>
<dbReference type="InterPro" id="IPR003826">
    <property type="entry name" value="AdoMetDC_fam_prok"/>
</dbReference>
<keyword evidence="3" id="KW-0068">Autocatalytic cleavage</keyword>
<dbReference type="Proteomes" id="UP000247454">
    <property type="component" value="Unassembled WGS sequence"/>
</dbReference>
<evidence type="ECO:0000256" key="1">
    <source>
        <dbReference type="ARBA" id="ARBA00001928"/>
    </source>
</evidence>
<dbReference type="AlphaFoldDB" id="A0A318SXK8"/>